<comment type="caution">
    <text evidence="1">The sequence shown here is derived from an EMBL/GenBank/DDBJ whole genome shotgun (WGS) entry which is preliminary data.</text>
</comment>
<evidence type="ECO:0000313" key="2">
    <source>
        <dbReference type="Proteomes" id="UP001183629"/>
    </source>
</evidence>
<dbReference type="EMBL" id="JAVDYC010000001">
    <property type="protein sequence ID" value="MDR7323408.1"/>
    <property type="molecule type" value="Genomic_DNA"/>
</dbReference>
<organism evidence="1 2">
    <name type="scientific">Catenuloplanes niger</name>
    <dbReference type="NCBI Taxonomy" id="587534"/>
    <lineage>
        <taxon>Bacteria</taxon>
        <taxon>Bacillati</taxon>
        <taxon>Actinomycetota</taxon>
        <taxon>Actinomycetes</taxon>
        <taxon>Micromonosporales</taxon>
        <taxon>Micromonosporaceae</taxon>
        <taxon>Catenuloplanes</taxon>
    </lineage>
</organism>
<proteinExistence type="predicted"/>
<dbReference type="Proteomes" id="UP001183629">
    <property type="component" value="Unassembled WGS sequence"/>
</dbReference>
<keyword evidence="2" id="KW-1185">Reference proteome</keyword>
<accession>A0AAE3ZSM5</accession>
<dbReference type="AlphaFoldDB" id="A0AAE3ZSM5"/>
<gene>
    <name evidence="1" type="ORF">J2S44_003658</name>
</gene>
<evidence type="ECO:0000313" key="1">
    <source>
        <dbReference type="EMBL" id="MDR7323408.1"/>
    </source>
</evidence>
<reference evidence="1 2" key="1">
    <citation type="submission" date="2023-07" db="EMBL/GenBank/DDBJ databases">
        <title>Sequencing the genomes of 1000 actinobacteria strains.</title>
        <authorList>
            <person name="Klenk H.-P."/>
        </authorList>
    </citation>
    <scope>NUCLEOTIDE SEQUENCE [LARGE SCALE GENOMIC DNA]</scope>
    <source>
        <strain evidence="1 2">DSM 44711</strain>
    </source>
</reference>
<name>A0AAE3ZSM5_9ACTN</name>
<protein>
    <submittedName>
        <fullName evidence="1">Uncharacterized protein</fullName>
    </submittedName>
</protein>
<dbReference type="RefSeq" id="WP_310415240.1">
    <property type="nucleotide sequence ID" value="NZ_JAVDYC010000001.1"/>
</dbReference>
<sequence>MSILANALRFGATDAQERAAVHLLLHVPTSTVEVIDRPDVRTHIHRMTRTVAVVAWSHLSLAITDGAVRVTGREAALIRIACAIGGGARVNLRDALAGMPPQDLTRVLEALAMAGGLESNEPVSGALERDLREPCGGALPEGVVGFRLGQAA</sequence>